<dbReference type="Gene3D" id="3.20.20.410">
    <property type="entry name" value="Protein of unknown function UPF0759"/>
    <property type="match status" value="1"/>
</dbReference>
<dbReference type="InterPro" id="IPR036520">
    <property type="entry name" value="UPF0759_sf"/>
</dbReference>
<sequence length="313" mass="36454">MDINVPRKDVGLDERRKRRRLRREKQRAENVGRAEKMHLARLAGKGPGRHSTELAKSAYVGCSGWFYWKWRGKFFPAEMPTSEWFTHYAQQFDTVEINASFYSWPTVANVKTWLRQPGTRAFVYTIKVCELITHVKRFGDTETLVKDFGLIGDILGKRMGCFLFQLPPSYRFTEERLRAILSQLDHTRRNVVEFRHASWWNETVYSAFRESGTIFCSCSGPRLPDVLVRTANDIYLRMHGPERWYRHDYSEGELAEWAERIKNSGARRAWVYFNNDYESFAPGNALTMRRLLDQTGFDQAPSEVDVSVAAPSS</sequence>
<dbReference type="Proteomes" id="UP001276564">
    <property type="component" value="Unassembled WGS sequence"/>
</dbReference>
<accession>A0ABU5AMK6</accession>
<reference evidence="1 2" key="1">
    <citation type="submission" date="2023-08" db="EMBL/GenBank/DDBJ databases">
        <title>Implementing the SeqCode for naming new Mesorhizobium species isolated from Vachellia karroo root nodules.</title>
        <authorList>
            <person name="Van Lill M."/>
        </authorList>
    </citation>
    <scope>NUCLEOTIDE SEQUENCE [LARGE SCALE GENOMIC DNA]</scope>
    <source>
        <strain evidence="1 2">VK4B</strain>
    </source>
</reference>
<dbReference type="RefSeq" id="WP_320320451.1">
    <property type="nucleotide sequence ID" value="NZ_JAVIIP010000006.1"/>
</dbReference>
<keyword evidence="2" id="KW-1185">Reference proteome</keyword>
<protein>
    <submittedName>
        <fullName evidence="1">DUF72 domain-containing protein</fullName>
    </submittedName>
</protein>
<dbReference type="PANTHER" id="PTHR30348">
    <property type="entry name" value="UNCHARACTERIZED PROTEIN YECE"/>
    <property type="match status" value="1"/>
</dbReference>
<evidence type="ECO:0000313" key="1">
    <source>
        <dbReference type="EMBL" id="MDX8538490.1"/>
    </source>
</evidence>
<name>A0ABU5AMK6_9HYPH</name>
<proteinExistence type="predicted"/>
<dbReference type="PANTHER" id="PTHR30348:SF4">
    <property type="entry name" value="DUF72 DOMAIN-CONTAINING PROTEIN"/>
    <property type="match status" value="1"/>
</dbReference>
<dbReference type="InterPro" id="IPR002763">
    <property type="entry name" value="DUF72"/>
</dbReference>
<organism evidence="1 2">
    <name type="scientific">Mesorhizobium abyssinicae</name>
    <dbReference type="NCBI Taxonomy" id="1209958"/>
    <lineage>
        <taxon>Bacteria</taxon>
        <taxon>Pseudomonadati</taxon>
        <taxon>Pseudomonadota</taxon>
        <taxon>Alphaproteobacteria</taxon>
        <taxon>Hyphomicrobiales</taxon>
        <taxon>Phyllobacteriaceae</taxon>
        <taxon>Mesorhizobium</taxon>
    </lineage>
</organism>
<gene>
    <name evidence="1" type="ORF">RFM23_12760</name>
</gene>
<evidence type="ECO:0000313" key="2">
    <source>
        <dbReference type="Proteomes" id="UP001276564"/>
    </source>
</evidence>
<dbReference type="SUPFAM" id="SSF117396">
    <property type="entry name" value="TM1631-like"/>
    <property type="match status" value="1"/>
</dbReference>
<dbReference type="EMBL" id="JAVIIP010000006">
    <property type="protein sequence ID" value="MDX8538490.1"/>
    <property type="molecule type" value="Genomic_DNA"/>
</dbReference>
<comment type="caution">
    <text evidence="1">The sequence shown here is derived from an EMBL/GenBank/DDBJ whole genome shotgun (WGS) entry which is preliminary data.</text>
</comment>
<dbReference type="Pfam" id="PF01904">
    <property type="entry name" value="DUF72"/>
    <property type="match status" value="1"/>
</dbReference>